<dbReference type="EMBL" id="VEPZ02000932">
    <property type="protein sequence ID" value="KAE8710286.1"/>
    <property type="molecule type" value="Genomic_DNA"/>
</dbReference>
<accession>A0A6A3B0P1</accession>
<dbReference type="InterPro" id="IPR000916">
    <property type="entry name" value="Bet_v_I/MLP"/>
</dbReference>
<dbReference type="GO" id="GO:0006952">
    <property type="term" value="P:defense response"/>
    <property type="evidence" value="ECO:0007669"/>
    <property type="project" value="InterPro"/>
</dbReference>
<gene>
    <name evidence="2" type="ORF">F3Y22_tig00110325pilonHSYRG00127</name>
</gene>
<comment type="caution">
    <text evidence="2">The sequence shown here is derived from an EMBL/GenBank/DDBJ whole genome shotgun (WGS) entry which is preliminary data.</text>
</comment>
<organism evidence="2 3">
    <name type="scientific">Hibiscus syriacus</name>
    <name type="common">Rose of Sharon</name>
    <dbReference type="NCBI Taxonomy" id="106335"/>
    <lineage>
        <taxon>Eukaryota</taxon>
        <taxon>Viridiplantae</taxon>
        <taxon>Streptophyta</taxon>
        <taxon>Embryophyta</taxon>
        <taxon>Tracheophyta</taxon>
        <taxon>Spermatophyta</taxon>
        <taxon>Magnoliopsida</taxon>
        <taxon>eudicotyledons</taxon>
        <taxon>Gunneridae</taxon>
        <taxon>Pentapetalae</taxon>
        <taxon>rosids</taxon>
        <taxon>malvids</taxon>
        <taxon>Malvales</taxon>
        <taxon>Malvaceae</taxon>
        <taxon>Malvoideae</taxon>
        <taxon>Hibiscus</taxon>
    </lineage>
</organism>
<dbReference type="AlphaFoldDB" id="A0A6A3B0P1"/>
<dbReference type="InterPro" id="IPR051761">
    <property type="entry name" value="MLP-like_ligand-binding"/>
</dbReference>
<protein>
    <submittedName>
        <fullName evidence="2">MLP-like protein 34</fullName>
    </submittedName>
</protein>
<dbReference type="PANTHER" id="PTHR31907">
    <property type="entry name" value="MLP-LIKE PROTEIN 423"/>
    <property type="match status" value="1"/>
</dbReference>
<evidence type="ECO:0000313" key="3">
    <source>
        <dbReference type="Proteomes" id="UP000436088"/>
    </source>
</evidence>
<sequence>MGYETMASSPPTGKLEFDVEIDATPEQFHHMWAHRPHHVHHTNSEKVQSCDLHQGEFGKPGANLFWNYVHGTLEADVEISASADKFFEVMQRPIQADSIVPDIVKSAICSMVYGELWVQSPNGLMLSIVFLFWVRKHRWGNSNCNLGHHLGQSVYQSVTVCEADPGCFDSAGAVGSGVEVIKGLVHTSPSLECCLMFVQVNKKLISTASATHLCNSVCLGVLD</sequence>
<dbReference type="InterPro" id="IPR023393">
    <property type="entry name" value="START-like_dom_sf"/>
</dbReference>
<dbReference type="Gene3D" id="3.30.530.20">
    <property type="match status" value="1"/>
</dbReference>
<evidence type="ECO:0000259" key="1">
    <source>
        <dbReference type="Pfam" id="PF00407"/>
    </source>
</evidence>
<dbReference type="Proteomes" id="UP000436088">
    <property type="component" value="Unassembled WGS sequence"/>
</dbReference>
<evidence type="ECO:0000313" key="2">
    <source>
        <dbReference type="EMBL" id="KAE8710286.1"/>
    </source>
</evidence>
<keyword evidence="3" id="KW-1185">Reference proteome</keyword>
<feature type="domain" description="Bet v I/Major latex protein" evidence="1">
    <location>
        <begin position="13"/>
        <end position="71"/>
    </location>
</feature>
<dbReference type="Pfam" id="PF00407">
    <property type="entry name" value="Bet_v_1"/>
    <property type="match status" value="1"/>
</dbReference>
<name>A0A6A3B0P1_HIBSY</name>
<dbReference type="SUPFAM" id="SSF55961">
    <property type="entry name" value="Bet v1-like"/>
    <property type="match status" value="1"/>
</dbReference>
<proteinExistence type="predicted"/>
<reference evidence="2" key="1">
    <citation type="submission" date="2019-09" db="EMBL/GenBank/DDBJ databases">
        <title>Draft genome information of white flower Hibiscus syriacus.</title>
        <authorList>
            <person name="Kim Y.-M."/>
        </authorList>
    </citation>
    <scope>NUCLEOTIDE SEQUENCE [LARGE SCALE GENOMIC DNA]</scope>
    <source>
        <strain evidence="2">YM2019G1</strain>
    </source>
</reference>